<dbReference type="InterPro" id="IPR022877">
    <property type="entry name" value="UPF0173"/>
</dbReference>
<evidence type="ECO:0000256" key="2">
    <source>
        <dbReference type="HAMAP-Rule" id="MF_00457"/>
    </source>
</evidence>
<dbReference type="GO" id="GO:0016787">
    <property type="term" value="F:hydrolase activity"/>
    <property type="evidence" value="ECO:0007669"/>
    <property type="project" value="UniProtKB-KW"/>
</dbReference>
<proteinExistence type="inferred from homology"/>
<dbReference type="InterPro" id="IPR036866">
    <property type="entry name" value="RibonucZ/Hydroxyglut_hydro"/>
</dbReference>
<dbReference type="NCBIfam" id="NF001911">
    <property type="entry name" value="PRK00685.1"/>
    <property type="match status" value="1"/>
</dbReference>
<gene>
    <name evidence="4" type="ORF">H8717_05950</name>
</gene>
<dbReference type="SMART" id="SM00849">
    <property type="entry name" value="Lactamase_B"/>
    <property type="match status" value="1"/>
</dbReference>
<dbReference type="RefSeq" id="WP_262399520.1">
    <property type="nucleotide sequence ID" value="NZ_JACRTB010000007.1"/>
</dbReference>
<evidence type="ECO:0000259" key="3">
    <source>
        <dbReference type="SMART" id="SM00849"/>
    </source>
</evidence>
<organism evidence="4 5">
    <name type="scientific">Yanshouia hominis</name>
    <dbReference type="NCBI Taxonomy" id="2763673"/>
    <lineage>
        <taxon>Bacteria</taxon>
        <taxon>Bacillati</taxon>
        <taxon>Bacillota</taxon>
        <taxon>Clostridia</taxon>
        <taxon>Eubacteriales</taxon>
        <taxon>Oscillospiraceae</taxon>
        <taxon>Yanshouia</taxon>
    </lineage>
</organism>
<dbReference type="InterPro" id="IPR050114">
    <property type="entry name" value="UPF0173_UPF0282_UlaG_hydrolase"/>
</dbReference>
<dbReference type="SUPFAM" id="SSF56281">
    <property type="entry name" value="Metallo-hydrolase/oxidoreductase"/>
    <property type="match status" value="1"/>
</dbReference>
<evidence type="ECO:0000256" key="1">
    <source>
        <dbReference type="ARBA" id="ARBA00022801"/>
    </source>
</evidence>
<evidence type="ECO:0000313" key="5">
    <source>
        <dbReference type="Proteomes" id="UP000658131"/>
    </source>
</evidence>
<dbReference type="InterPro" id="IPR001279">
    <property type="entry name" value="Metallo-B-lactamas"/>
</dbReference>
<accession>A0ABR7NHS1</accession>
<evidence type="ECO:0000313" key="4">
    <source>
        <dbReference type="EMBL" id="MBC8575956.1"/>
    </source>
</evidence>
<dbReference type="Gene3D" id="3.60.15.10">
    <property type="entry name" value="Ribonuclease Z/Hydroxyacylglutathione hydrolase-like"/>
    <property type="match status" value="1"/>
</dbReference>
<dbReference type="EMBL" id="JACRTB010000007">
    <property type="protein sequence ID" value="MBC8575956.1"/>
    <property type="molecule type" value="Genomic_DNA"/>
</dbReference>
<feature type="domain" description="Metallo-beta-lactamase" evidence="3">
    <location>
        <begin position="7"/>
        <end position="184"/>
    </location>
</feature>
<comment type="caution">
    <text evidence="4">The sequence shown here is derived from an EMBL/GenBank/DDBJ whole genome shotgun (WGS) entry which is preliminary data.</text>
</comment>
<dbReference type="HAMAP" id="MF_00457">
    <property type="entry name" value="UPF0173"/>
    <property type="match status" value="1"/>
</dbReference>
<dbReference type="Proteomes" id="UP000658131">
    <property type="component" value="Unassembled WGS sequence"/>
</dbReference>
<name>A0ABR7NHS1_9FIRM</name>
<keyword evidence="5" id="KW-1185">Reference proteome</keyword>
<dbReference type="PANTHER" id="PTHR43546:SF3">
    <property type="entry name" value="UPF0173 METAL-DEPENDENT HYDROLASE MJ1163"/>
    <property type="match status" value="1"/>
</dbReference>
<comment type="similarity">
    <text evidence="2">Belongs to the UPF0173 family.</text>
</comment>
<dbReference type="PANTHER" id="PTHR43546">
    <property type="entry name" value="UPF0173 METAL-DEPENDENT HYDROLASE MJ1163-RELATED"/>
    <property type="match status" value="1"/>
</dbReference>
<sequence>MQITFLGHACFELSDGVHTLLVDPYLTGNALAAKTTEEVNPDFIFVTHAHGDHIGDTVSIAKRTGAVVYAVVELADGLLAGQGIKAARGNIGGRQATPFGSVKYLPAAHGSGVPGGLACGYLFEIGGKKIYHAGDTGLIADFSLLREEKLDAALLPIGDFYTMGPEDAARAAGMIGAELSIPMHYDTFPVIRQDPERFRALAAARGCKAAVLRPGESIRL</sequence>
<dbReference type="Pfam" id="PF12706">
    <property type="entry name" value="Lactamase_B_2"/>
    <property type="match status" value="1"/>
</dbReference>
<reference evidence="4 5" key="1">
    <citation type="submission" date="2020-08" db="EMBL/GenBank/DDBJ databases">
        <title>Genome public.</title>
        <authorList>
            <person name="Liu C."/>
            <person name="Sun Q."/>
        </authorList>
    </citation>
    <scope>NUCLEOTIDE SEQUENCE [LARGE SCALE GENOMIC DNA]</scope>
    <source>
        <strain evidence="4 5">BX1</strain>
    </source>
</reference>
<protein>
    <recommendedName>
        <fullName evidence="2">UPF0173 metal-dependent hydrolase H8717_05950</fullName>
    </recommendedName>
</protein>
<keyword evidence="1 2" id="KW-0378">Hydrolase</keyword>